<dbReference type="OrthoDB" id="442731at2759"/>
<dbReference type="InterPro" id="IPR017853">
    <property type="entry name" value="GH"/>
</dbReference>
<protein>
    <recommendedName>
        <fullName evidence="7">Glycoside hydrolase family 5 domain-containing protein</fullName>
    </recommendedName>
</protein>
<name>A0A2H2ZLA9_TRIPA</name>
<evidence type="ECO:0000256" key="2">
    <source>
        <dbReference type="ARBA" id="ARBA00022801"/>
    </source>
</evidence>
<gene>
    <name evidence="8" type="ORF">A9Z42_0083960</name>
</gene>
<dbReference type="InterPro" id="IPR001547">
    <property type="entry name" value="Glyco_hydro_5"/>
</dbReference>
<comment type="caution">
    <text evidence="8">The sequence shown here is derived from an EMBL/GenBank/DDBJ whole genome shotgun (WGS) entry which is preliminary data.</text>
</comment>
<evidence type="ECO:0000256" key="3">
    <source>
        <dbReference type="ARBA" id="ARBA00023295"/>
    </source>
</evidence>
<proteinExistence type="inferred from homology"/>
<sequence>MAADALVSGNTDDANSSSSSSSNNHYLNTHDKDSEKTASQPDKPERHVHWSQSVDDHEDASGVNAEEGLPLFAPPAASNANVSRAWANKRSASSSRRLWAWSKLRARFTMAMLFLLLPAVLYLVFLWLREQDLNAKWQPDRESLLFNRKPLPAPLERTWISSYKLPLRTEGRSIVDTDGRRFKLSSINWYGASDELFVPGGLDVQHRSVIAETIKKMGFNSVRLPYADELVMKNPVIDPGLVLANPDLQGLRAMDILEAVTTALTDAGIAVIINNHITRATWCCGADPCDAGWANDHLGPLCAVKQTEEEWIQHWEEVMGRFVHNPLVIGADLRNEVRGLWGTMPWSKWVAAAEKCGNRLLKMQSDWLIIVEGTESANDVSGALDRPVRLDVENRVVYSAHGYKWSGWGSWQGRFAQRSYKSFVKTMRRNWAYLLEVDIAPVWFGELGAPSNPSVGDVHYWSNLMRYLKSIDADFGYWALNPRKPKGSEKETYSLVEDDWVTPVLDYRMKDLQELIRQ</sequence>
<evidence type="ECO:0000313" key="9">
    <source>
        <dbReference type="Proteomes" id="UP000219286"/>
    </source>
</evidence>
<evidence type="ECO:0000256" key="1">
    <source>
        <dbReference type="ARBA" id="ARBA00005641"/>
    </source>
</evidence>
<keyword evidence="2 4" id="KW-0378">Hydrolase</keyword>
<keyword evidence="9" id="KW-1185">Reference proteome</keyword>
<accession>A0A2H2ZLA9</accession>
<feature type="domain" description="Glycoside hydrolase family 5" evidence="7">
    <location>
        <begin position="208"/>
        <end position="482"/>
    </location>
</feature>
<dbReference type="Proteomes" id="UP000219286">
    <property type="component" value="Unassembled WGS sequence"/>
</dbReference>
<dbReference type="AlphaFoldDB" id="A0A2H2ZLA9"/>
<reference evidence="8 9" key="1">
    <citation type="journal article" date="2015" name="Genome Announc.">
        <title>Genome sequence and annotation of Trichoderma parareesei, the ancestor of the cellulase producer Trichoderma reesei.</title>
        <authorList>
            <person name="Yang D."/>
            <person name="Pomraning K."/>
            <person name="Kopchinskiy A."/>
            <person name="Karimi Aghcheh R."/>
            <person name="Atanasova L."/>
            <person name="Chenthamara K."/>
            <person name="Baker S.E."/>
            <person name="Zhang R."/>
            <person name="Shen Q."/>
            <person name="Freitag M."/>
            <person name="Kubicek C.P."/>
            <person name="Druzhinina I.S."/>
        </authorList>
    </citation>
    <scope>NUCLEOTIDE SEQUENCE [LARGE SCALE GENOMIC DNA]</scope>
    <source>
        <strain evidence="8 9">CBS 125925</strain>
    </source>
</reference>
<feature type="transmembrane region" description="Helical" evidence="6">
    <location>
        <begin position="106"/>
        <end position="128"/>
    </location>
</feature>
<feature type="compositionally biased region" description="Basic and acidic residues" evidence="5">
    <location>
        <begin position="28"/>
        <end position="48"/>
    </location>
</feature>
<keyword evidence="6" id="KW-1133">Transmembrane helix</keyword>
<evidence type="ECO:0000256" key="4">
    <source>
        <dbReference type="RuleBase" id="RU361153"/>
    </source>
</evidence>
<keyword evidence="6" id="KW-0472">Membrane</keyword>
<dbReference type="EMBL" id="LFMI01000777">
    <property type="protein sequence ID" value="OTA07499.1"/>
    <property type="molecule type" value="Genomic_DNA"/>
</dbReference>
<dbReference type="PANTHER" id="PTHR31263">
    <property type="entry name" value="CELLULASE FAMILY PROTEIN (AFU_ORTHOLOGUE AFUA_5G14560)"/>
    <property type="match status" value="1"/>
</dbReference>
<evidence type="ECO:0000313" key="8">
    <source>
        <dbReference type="EMBL" id="OTA07499.1"/>
    </source>
</evidence>
<dbReference type="Gene3D" id="3.20.20.80">
    <property type="entry name" value="Glycosidases"/>
    <property type="match status" value="1"/>
</dbReference>
<dbReference type="GO" id="GO:0000272">
    <property type="term" value="P:polysaccharide catabolic process"/>
    <property type="evidence" value="ECO:0007669"/>
    <property type="project" value="InterPro"/>
</dbReference>
<evidence type="ECO:0000256" key="5">
    <source>
        <dbReference type="SAM" id="MobiDB-lite"/>
    </source>
</evidence>
<evidence type="ECO:0000256" key="6">
    <source>
        <dbReference type="SAM" id="Phobius"/>
    </source>
</evidence>
<dbReference type="SUPFAM" id="SSF51445">
    <property type="entry name" value="(Trans)glycosidases"/>
    <property type="match status" value="1"/>
</dbReference>
<keyword evidence="3 4" id="KW-0326">Glycosidase</keyword>
<organism evidence="8 9">
    <name type="scientific">Trichoderma parareesei</name>
    <name type="common">Filamentous fungus</name>
    <dbReference type="NCBI Taxonomy" id="858221"/>
    <lineage>
        <taxon>Eukaryota</taxon>
        <taxon>Fungi</taxon>
        <taxon>Dikarya</taxon>
        <taxon>Ascomycota</taxon>
        <taxon>Pezizomycotina</taxon>
        <taxon>Sordariomycetes</taxon>
        <taxon>Hypocreomycetidae</taxon>
        <taxon>Hypocreales</taxon>
        <taxon>Hypocreaceae</taxon>
        <taxon>Trichoderma</taxon>
    </lineage>
</organism>
<evidence type="ECO:0000259" key="7">
    <source>
        <dbReference type="Pfam" id="PF00150"/>
    </source>
</evidence>
<dbReference type="PANTHER" id="PTHR31263:SF0">
    <property type="entry name" value="CELLULASE FAMILY PROTEIN (AFU_ORTHOLOGUE AFUA_5G14560)"/>
    <property type="match status" value="1"/>
</dbReference>
<feature type="compositionally biased region" description="Low complexity" evidence="5">
    <location>
        <begin position="15"/>
        <end position="24"/>
    </location>
</feature>
<dbReference type="GO" id="GO:0004553">
    <property type="term" value="F:hydrolase activity, hydrolyzing O-glycosyl compounds"/>
    <property type="evidence" value="ECO:0007669"/>
    <property type="project" value="InterPro"/>
</dbReference>
<comment type="similarity">
    <text evidence="1 4">Belongs to the glycosyl hydrolase 5 (cellulase A) family.</text>
</comment>
<feature type="region of interest" description="Disordered" evidence="5">
    <location>
        <begin position="1"/>
        <end position="62"/>
    </location>
</feature>
<keyword evidence="6" id="KW-0812">Transmembrane</keyword>
<dbReference type="Pfam" id="PF00150">
    <property type="entry name" value="Cellulase"/>
    <property type="match status" value="1"/>
</dbReference>